<evidence type="ECO:0000256" key="9">
    <source>
        <dbReference type="ARBA" id="ARBA00023098"/>
    </source>
</evidence>
<dbReference type="Pfam" id="PF03034">
    <property type="entry name" value="PSS"/>
    <property type="match status" value="1"/>
</dbReference>
<keyword evidence="7 15" id="KW-0256">Endoplasmic reticulum</keyword>
<keyword evidence="15" id="KW-0444">Lipid biosynthesis</keyword>
<evidence type="ECO:0000256" key="1">
    <source>
        <dbReference type="ARBA" id="ARBA00004477"/>
    </source>
</evidence>
<evidence type="ECO:0000256" key="6">
    <source>
        <dbReference type="ARBA" id="ARBA00022692"/>
    </source>
</evidence>
<evidence type="ECO:0000256" key="11">
    <source>
        <dbReference type="ARBA" id="ARBA00023209"/>
    </source>
</evidence>
<keyword evidence="8 15" id="KW-1133">Transmembrane helix</keyword>
<evidence type="ECO:0000313" key="17">
    <source>
        <dbReference type="Proteomes" id="UP001158576"/>
    </source>
</evidence>
<feature type="transmembrane region" description="Helical" evidence="15">
    <location>
        <begin position="33"/>
        <end position="50"/>
    </location>
</feature>
<evidence type="ECO:0000256" key="5">
    <source>
        <dbReference type="ARBA" id="ARBA00022679"/>
    </source>
</evidence>
<proteinExistence type="inferred from homology"/>
<evidence type="ECO:0000256" key="2">
    <source>
        <dbReference type="ARBA" id="ARBA00004916"/>
    </source>
</evidence>
<dbReference type="PANTHER" id="PTHR15362">
    <property type="entry name" value="PHOSPHATIDYLINOSITOL SYNTHASE"/>
    <property type="match status" value="1"/>
</dbReference>
<comment type="similarity">
    <text evidence="4 15">Belongs to the phosphatidyl serine synthase family.</text>
</comment>
<evidence type="ECO:0000256" key="12">
    <source>
        <dbReference type="ARBA" id="ARBA00023264"/>
    </source>
</evidence>
<dbReference type="EC" id="2.7.8.29" evidence="15"/>
<comment type="pathway">
    <text evidence="2 15">Phospholipid metabolism; phosphatidylserine biosynthesis.</text>
</comment>
<evidence type="ECO:0000256" key="3">
    <source>
        <dbReference type="ARBA" id="ARBA00005189"/>
    </source>
</evidence>
<keyword evidence="12 15" id="KW-1208">Phospholipid metabolism</keyword>
<evidence type="ECO:0000256" key="8">
    <source>
        <dbReference type="ARBA" id="ARBA00022989"/>
    </source>
</evidence>
<evidence type="ECO:0000256" key="13">
    <source>
        <dbReference type="ARBA" id="ARBA00023686"/>
    </source>
</evidence>
<accession>A0ABN7T1D2</accession>
<evidence type="ECO:0000256" key="15">
    <source>
        <dbReference type="RuleBase" id="RU368094"/>
    </source>
</evidence>
<feature type="transmembrane region" description="Helical" evidence="15">
    <location>
        <begin position="212"/>
        <end position="234"/>
    </location>
</feature>
<feature type="transmembrane region" description="Helical" evidence="15">
    <location>
        <begin position="316"/>
        <end position="338"/>
    </location>
</feature>
<organism evidence="16 17">
    <name type="scientific">Oikopleura dioica</name>
    <name type="common">Tunicate</name>
    <dbReference type="NCBI Taxonomy" id="34765"/>
    <lineage>
        <taxon>Eukaryota</taxon>
        <taxon>Metazoa</taxon>
        <taxon>Chordata</taxon>
        <taxon>Tunicata</taxon>
        <taxon>Appendicularia</taxon>
        <taxon>Copelata</taxon>
        <taxon>Oikopleuridae</taxon>
        <taxon>Oikopleura</taxon>
    </lineage>
</organism>
<feature type="transmembrane region" description="Helical" evidence="15">
    <location>
        <begin position="379"/>
        <end position="400"/>
    </location>
</feature>
<dbReference type="PANTHER" id="PTHR15362:SF15">
    <property type="entry name" value="PHOSPHATIDYLSERINE SYNTHASE 1"/>
    <property type="match status" value="1"/>
</dbReference>
<protein>
    <recommendedName>
        <fullName evidence="15">Phosphatidylserine synthase</fullName>
        <ecNumber evidence="15">2.7.8.29</ecNumber>
    </recommendedName>
    <alternativeName>
        <fullName evidence="15">Serine-exchange enzyme</fullName>
    </alternativeName>
</protein>
<dbReference type="Proteomes" id="UP001158576">
    <property type="component" value="Chromosome 2"/>
</dbReference>
<keyword evidence="5 15" id="KW-0808">Transferase</keyword>
<sequence>MSPNRPLKRGSQNETPSEKKVQDITINAFYEPHTVTFLLLIAVSLGYICLTRSDENEESNIFHGLITCALVVGVPISIMLFPNGPFTRPHPILWRIVFGALFCYMLALVFMLFCSMSQIRRAMIFIDPSLKDAKREIDMVEAYAEDCSNVTLETIWASLDIFAFAHFWGWGMKALMIRNYGICWTISVTWEITEVMFQHILPNFKECWWDHWILDVVVCNGGGIWLGMIVGQFLELRRYRWESVLEIDSRKKKFKRCLLQFTPESWGRMDWIHGNYRHPIGRTLALFIIMMLWQIVELNTFFSKHFFRYPGHNWMCWGRILFMGLCSMPAIKQWYIYVTDPRCKRLGNHCWLYIMTVLVETLVQIKFGFEEFSRANISYIIQWVVIMFIGAFVGLMLNVYSGVYYHPKGYPANEDEIELDVNINKQQSSKRSAKID</sequence>
<feature type="transmembrane region" description="Helical" evidence="15">
    <location>
        <begin position="92"/>
        <end position="114"/>
    </location>
</feature>
<comment type="catalytic activity">
    <reaction evidence="13">
        <text>a 1,2-diacyl-sn-glycero-3-phosphoethanolamine + L-serine = a 1,2-diacyl-sn-glycero-3-phospho-L-serine + ethanolamine</text>
        <dbReference type="Rhea" id="RHEA:27606"/>
        <dbReference type="ChEBI" id="CHEBI:33384"/>
        <dbReference type="ChEBI" id="CHEBI:57262"/>
        <dbReference type="ChEBI" id="CHEBI:57603"/>
        <dbReference type="ChEBI" id="CHEBI:64612"/>
        <dbReference type="EC" id="2.7.8.29"/>
    </reaction>
    <physiologicalReaction direction="left-to-right" evidence="13">
        <dbReference type="Rhea" id="RHEA:27607"/>
    </physiologicalReaction>
</comment>
<feature type="transmembrane region" description="Helical" evidence="15">
    <location>
        <begin position="180"/>
        <end position="200"/>
    </location>
</feature>
<name>A0ABN7T1D2_OIKDI</name>
<gene>
    <name evidence="16" type="ORF">OKIOD_LOCUS13270</name>
</gene>
<comment type="pathway">
    <text evidence="3">Lipid metabolism.</text>
</comment>
<reference evidence="16 17" key="1">
    <citation type="submission" date="2021-04" db="EMBL/GenBank/DDBJ databases">
        <authorList>
            <person name="Bliznina A."/>
        </authorList>
    </citation>
    <scope>NUCLEOTIDE SEQUENCE [LARGE SCALE GENOMIC DNA]</scope>
</reference>
<feature type="transmembrane region" description="Helical" evidence="15">
    <location>
        <begin position="62"/>
        <end position="80"/>
    </location>
</feature>
<feature type="transmembrane region" description="Helical" evidence="15">
    <location>
        <begin position="350"/>
        <end position="367"/>
    </location>
</feature>
<keyword evidence="11 15" id="KW-0594">Phospholipid biosynthesis</keyword>
<evidence type="ECO:0000256" key="7">
    <source>
        <dbReference type="ARBA" id="ARBA00022824"/>
    </source>
</evidence>
<comment type="function">
    <text evidence="15">Catalyzes a base-exchange reaction in which the polar head group of phosphatidylethanolamine (PE) is replaced by L-serine.</text>
</comment>
<dbReference type="InterPro" id="IPR004277">
    <property type="entry name" value="PSS"/>
</dbReference>
<feature type="transmembrane region" description="Helical" evidence="15">
    <location>
        <begin position="279"/>
        <end position="296"/>
    </location>
</feature>
<evidence type="ECO:0000256" key="10">
    <source>
        <dbReference type="ARBA" id="ARBA00023136"/>
    </source>
</evidence>
<evidence type="ECO:0000256" key="14">
    <source>
        <dbReference type="ARBA" id="ARBA00035991"/>
    </source>
</evidence>
<keyword evidence="9 15" id="KW-0443">Lipid metabolism</keyword>
<keyword evidence="6 15" id="KW-0812">Transmembrane</keyword>
<comment type="catalytic activity">
    <reaction evidence="14">
        <text>a 1,2-diacyl-sn-glycero-3-phosphocholine + L-serine = a 1,2-diacyl-sn-glycero-3-phospho-L-serine + choline</text>
        <dbReference type="Rhea" id="RHEA:45088"/>
        <dbReference type="ChEBI" id="CHEBI:15354"/>
        <dbReference type="ChEBI" id="CHEBI:33384"/>
        <dbReference type="ChEBI" id="CHEBI:57262"/>
        <dbReference type="ChEBI" id="CHEBI:57643"/>
    </reaction>
    <physiologicalReaction direction="left-to-right" evidence="14">
        <dbReference type="Rhea" id="RHEA:45089"/>
    </physiologicalReaction>
</comment>
<dbReference type="EMBL" id="OU015567">
    <property type="protein sequence ID" value="CAG5110058.1"/>
    <property type="molecule type" value="Genomic_DNA"/>
</dbReference>
<keyword evidence="10 15" id="KW-0472">Membrane</keyword>
<evidence type="ECO:0000256" key="4">
    <source>
        <dbReference type="ARBA" id="ARBA00008671"/>
    </source>
</evidence>
<evidence type="ECO:0000313" key="16">
    <source>
        <dbReference type="EMBL" id="CAG5110058.1"/>
    </source>
</evidence>
<comment type="subcellular location">
    <subcellularLocation>
        <location evidence="1 15">Endoplasmic reticulum membrane</location>
        <topology evidence="1 15">Multi-pass membrane protein</topology>
    </subcellularLocation>
</comment>
<keyword evidence="17" id="KW-1185">Reference proteome</keyword>